<dbReference type="AlphaFoldDB" id="A0A6A5ES53"/>
<keyword evidence="3" id="KW-0472">Membrane</keyword>
<evidence type="ECO:0000256" key="1">
    <source>
        <dbReference type="ARBA" id="ARBA00004170"/>
    </source>
</evidence>
<dbReference type="PANTHER" id="PTHR28664:SF3">
    <property type="entry name" value="TIGHT JUNCTION-ASSOCIATED PROTEIN 1"/>
    <property type="match status" value="1"/>
</dbReference>
<dbReference type="PANTHER" id="PTHR28664">
    <property type="entry name" value="TIGHT JUNCTION-ASSOCIATED PROTEIN 1"/>
    <property type="match status" value="1"/>
</dbReference>
<feature type="region of interest" description="Disordered" evidence="4">
    <location>
        <begin position="129"/>
        <end position="189"/>
    </location>
</feature>
<dbReference type="Proteomes" id="UP000465112">
    <property type="component" value="Chromosome 16"/>
</dbReference>
<keyword evidence="2" id="KW-0597">Phosphoprotein</keyword>
<evidence type="ECO:0000313" key="5">
    <source>
        <dbReference type="EMBL" id="KAF1378833.1"/>
    </source>
</evidence>
<sequence>MECLGEEFMNSQKLLETELQRTRMELSNLTERFRRLHDHCSSTQQTNNLLEQKLHSVCQSMEGERERLNWRISALTEQLADAKFANKVETFNVHKTEPHFQSDDGMNQVVPPITPPPAQFMDSHNYENAKAGGQEQPLGSVPEEEESDWSEMGDETPRFILTGSNRGPVWRHREADGDKDSEGEEIVRGHSPRPVQIPHVQFTMHNEKRSDGMTGEGTYRMPTSPNLGSAILIRSASLEEIPLARHHMHKELRGTEAMMDLHHQGHEAIEDLDNEIIHHWRTSNARDVAIGRPIEGRMSEAESSMAGLQSAERMLNHFTYGPQPGEGQGRAEVRGWTGGIPDEVLKGERTKL</sequence>
<name>A0A6A5ES53_PERFL</name>
<evidence type="ECO:0000256" key="2">
    <source>
        <dbReference type="ARBA" id="ARBA00022553"/>
    </source>
</evidence>
<feature type="compositionally biased region" description="Basic and acidic residues" evidence="4">
    <location>
        <begin position="171"/>
        <end position="188"/>
    </location>
</feature>
<organism evidence="5 6">
    <name type="scientific">Perca fluviatilis</name>
    <name type="common">European perch</name>
    <dbReference type="NCBI Taxonomy" id="8168"/>
    <lineage>
        <taxon>Eukaryota</taxon>
        <taxon>Metazoa</taxon>
        <taxon>Chordata</taxon>
        <taxon>Craniata</taxon>
        <taxon>Vertebrata</taxon>
        <taxon>Euteleostomi</taxon>
        <taxon>Actinopterygii</taxon>
        <taxon>Neopterygii</taxon>
        <taxon>Teleostei</taxon>
        <taxon>Neoteleostei</taxon>
        <taxon>Acanthomorphata</taxon>
        <taxon>Eupercaria</taxon>
        <taxon>Perciformes</taxon>
        <taxon>Percoidei</taxon>
        <taxon>Percidae</taxon>
        <taxon>Percinae</taxon>
        <taxon>Perca</taxon>
    </lineage>
</organism>
<proteinExistence type="predicted"/>
<evidence type="ECO:0000313" key="6">
    <source>
        <dbReference type="Proteomes" id="UP000465112"/>
    </source>
</evidence>
<feature type="compositionally biased region" description="Basic and acidic residues" evidence="4">
    <location>
        <begin position="343"/>
        <end position="352"/>
    </location>
</feature>
<feature type="region of interest" description="Disordered" evidence="4">
    <location>
        <begin position="322"/>
        <end position="352"/>
    </location>
</feature>
<keyword evidence="6" id="KW-1185">Reference proteome</keyword>
<accession>A0A6A5ES53</accession>
<comment type="subcellular location">
    <subcellularLocation>
        <location evidence="1">Membrane</location>
        <topology evidence="1">Peripheral membrane protein</topology>
    </subcellularLocation>
</comment>
<evidence type="ECO:0000256" key="4">
    <source>
        <dbReference type="SAM" id="MobiDB-lite"/>
    </source>
</evidence>
<evidence type="ECO:0000256" key="3">
    <source>
        <dbReference type="ARBA" id="ARBA00023136"/>
    </source>
</evidence>
<gene>
    <name evidence="5" type="ORF">PFLUV_G00194600</name>
</gene>
<dbReference type="GO" id="GO:0016020">
    <property type="term" value="C:membrane"/>
    <property type="evidence" value="ECO:0007669"/>
    <property type="project" value="UniProtKB-SubCell"/>
</dbReference>
<dbReference type="GO" id="GO:0007030">
    <property type="term" value="P:Golgi organization"/>
    <property type="evidence" value="ECO:0007669"/>
    <property type="project" value="TreeGrafter"/>
</dbReference>
<dbReference type="GO" id="GO:0005802">
    <property type="term" value="C:trans-Golgi network"/>
    <property type="evidence" value="ECO:0007669"/>
    <property type="project" value="TreeGrafter"/>
</dbReference>
<reference evidence="5 6" key="1">
    <citation type="submission" date="2019-06" db="EMBL/GenBank/DDBJ databases">
        <title>A chromosome-scale genome assembly of the European perch, Perca fluviatilis.</title>
        <authorList>
            <person name="Roques C."/>
            <person name="Zahm M."/>
            <person name="Cabau C."/>
            <person name="Klopp C."/>
            <person name="Bouchez O."/>
            <person name="Donnadieu C."/>
            <person name="Kuhl H."/>
            <person name="Gislard M."/>
            <person name="Guendouz S."/>
            <person name="Journot L."/>
            <person name="Haffray P."/>
            <person name="Bestin A."/>
            <person name="Morvezen R."/>
            <person name="Feron R."/>
            <person name="Wen M."/>
            <person name="Jouanno E."/>
            <person name="Herpin A."/>
            <person name="Schartl M."/>
            <person name="Postlethwait J."/>
            <person name="Schaerlinger B."/>
            <person name="Chardard D."/>
            <person name="Lecocq T."/>
            <person name="Poncet C."/>
            <person name="Jaffrelo L."/>
            <person name="Lampietro C."/>
            <person name="Guiguen Y."/>
        </authorList>
    </citation>
    <scope>NUCLEOTIDE SEQUENCE [LARGE SCALE GENOMIC DNA]</scope>
    <source>
        <tissue evidence="5">Blood</tissue>
    </source>
</reference>
<feature type="compositionally biased region" description="Acidic residues" evidence="4">
    <location>
        <begin position="142"/>
        <end position="154"/>
    </location>
</feature>
<dbReference type="InterPro" id="IPR043441">
    <property type="entry name" value="Tjap1/BEGAIN"/>
</dbReference>
<dbReference type="EMBL" id="VHII01000016">
    <property type="protein sequence ID" value="KAF1378833.1"/>
    <property type="molecule type" value="Genomic_DNA"/>
</dbReference>
<comment type="caution">
    <text evidence="5">The sequence shown here is derived from an EMBL/GenBank/DDBJ whole genome shotgun (WGS) entry which is preliminary data.</text>
</comment>
<protein>
    <submittedName>
        <fullName evidence="5">Uncharacterized protein</fullName>
    </submittedName>
</protein>